<gene>
    <name evidence="2" type="ORF">LX16_4494</name>
</gene>
<feature type="region of interest" description="Disordered" evidence="1">
    <location>
        <begin position="69"/>
        <end position="109"/>
    </location>
</feature>
<dbReference type="OrthoDB" id="5193907at2"/>
<feature type="compositionally biased region" description="Pro residues" evidence="1">
    <location>
        <begin position="80"/>
        <end position="91"/>
    </location>
</feature>
<dbReference type="Proteomes" id="UP000321617">
    <property type="component" value="Unassembled WGS sequence"/>
</dbReference>
<feature type="compositionally biased region" description="Basic and acidic residues" evidence="1">
    <location>
        <begin position="146"/>
        <end position="170"/>
    </location>
</feature>
<dbReference type="GO" id="GO:0006355">
    <property type="term" value="P:regulation of DNA-templated transcription"/>
    <property type="evidence" value="ECO:0007669"/>
    <property type="project" value="InterPro"/>
</dbReference>
<dbReference type="InterPro" id="IPR013321">
    <property type="entry name" value="Arc_rbn_hlx_hlx"/>
</dbReference>
<proteinExistence type="predicted"/>
<keyword evidence="3" id="KW-1185">Reference proteome</keyword>
<dbReference type="SUPFAM" id="SSF47598">
    <property type="entry name" value="Ribbon-helix-helix"/>
    <property type="match status" value="1"/>
</dbReference>
<name>A0A562URN3_9ACTN</name>
<feature type="region of interest" description="Disordered" evidence="1">
    <location>
        <begin position="143"/>
        <end position="170"/>
    </location>
</feature>
<dbReference type="Gene3D" id="1.10.1220.10">
    <property type="entry name" value="Met repressor-like"/>
    <property type="match status" value="1"/>
</dbReference>
<sequence>MDMTSYVDRLGREIAALAETGGEEARAQFARLAGSLEPAIRLTLLEALSAAADEISRELAPGSVELRLRGRDPDFVVTRPPEPPPAAPEAPEPVGEDDPPGGHDGPTIRINLRLPERLKTAIEEDAAQEGRSLNAWLVRAASAALRRRDRDRQPPGRRPRGSDRYRGWVQ</sequence>
<evidence type="ECO:0008006" key="4">
    <source>
        <dbReference type="Google" id="ProtNLM"/>
    </source>
</evidence>
<evidence type="ECO:0000256" key="1">
    <source>
        <dbReference type="SAM" id="MobiDB-lite"/>
    </source>
</evidence>
<dbReference type="NCBIfam" id="NF041551">
    <property type="entry name" value="YlcI_YnfO_N"/>
    <property type="match status" value="1"/>
</dbReference>
<reference evidence="2 3" key="1">
    <citation type="journal article" date="2013" name="Stand. Genomic Sci.">
        <title>Genomic Encyclopedia of Type Strains, Phase I: The one thousand microbial genomes (KMG-I) project.</title>
        <authorList>
            <person name="Kyrpides N.C."/>
            <person name="Woyke T."/>
            <person name="Eisen J.A."/>
            <person name="Garrity G."/>
            <person name="Lilburn T.G."/>
            <person name="Beck B.J."/>
            <person name="Whitman W.B."/>
            <person name="Hugenholtz P."/>
            <person name="Klenk H.P."/>
        </authorList>
    </citation>
    <scope>NUCLEOTIDE SEQUENCE [LARGE SCALE GENOMIC DNA]</scope>
    <source>
        <strain evidence="2 3">DSM 45044</strain>
    </source>
</reference>
<evidence type="ECO:0000313" key="2">
    <source>
        <dbReference type="EMBL" id="TWJ08269.1"/>
    </source>
</evidence>
<dbReference type="InterPro" id="IPR010985">
    <property type="entry name" value="Ribbon_hlx_hlx"/>
</dbReference>
<comment type="caution">
    <text evidence="2">The sequence shown here is derived from an EMBL/GenBank/DDBJ whole genome shotgun (WGS) entry which is preliminary data.</text>
</comment>
<evidence type="ECO:0000313" key="3">
    <source>
        <dbReference type="Proteomes" id="UP000321617"/>
    </source>
</evidence>
<dbReference type="RefSeq" id="WP_147142684.1">
    <property type="nucleotide sequence ID" value="NZ_BAABIJ010000004.1"/>
</dbReference>
<organism evidence="2 3">
    <name type="scientific">Stackebrandtia albiflava</name>
    <dbReference type="NCBI Taxonomy" id="406432"/>
    <lineage>
        <taxon>Bacteria</taxon>
        <taxon>Bacillati</taxon>
        <taxon>Actinomycetota</taxon>
        <taxon>Actinomycetes</taxon>
        <taxon>Glycomycetales</taxon>
        <taxon>Glycomycetaceae</taxon>
        <taxon>Stackebrandtia</taxon>
    </lineage>
</organism>
<accession>A0A562URN3</accession>
<protein>
    <recommendedName>
        <fullName evidence="4">HicB-like protein involved in pilus formation</fullName>
    </recommendedName>
</protein>
<dbReference type="EMBL" id="VLLL01000008">
    <property type="protein sequence ID" value="TWJ08269.1"/>
    <property type="molecule type" value="Genomic_DNA"/>
</dbReference>
<dbReference type="AlphaFoldDB" id="A0A562URN3"/>